<dbReference type="SUPFAM" id="SSF52129">
    <property type="entry name" value="Caspase-like"/>
    <property type="match status" value="1"/>
</dbReference>
<feature type="compositionally biased region" description="Basic and acidic residues" evidence="1">
    <location>
        <begin position="76"/>
        <end position="85"/>
    </location>
</feature>
<reference evidence="3" key="1">
    <citation type="submission" date="2025-08" db="UniProtKB">
        <authorList>
            <consortium name="RefSeq"/>
        </authorList>
    </citation>
    <scope>IDENTIFICATION</scope>
    <source>
        <tissue evidence="3">Muscle</tissue>
    </source>
</reference>
<name>A0A6I9NE10_9TELE</name>
<accession>A0A6I9NE10</accession>
<evidence type="ECO:0000256" key="1">
    <source>
        <dbReference type="SAM" id="MobiDB-lite"/>
    </source>
</evidence>
<gene>
    <name evidence="3" type="primary">LOC104948950</name>
</gene>
<evidence type="ECO:0000313" key="2">
    <source>
        <dbReference type="Proteomes" id="UP000504611"/>
    </source>
</evidence>
<dbReference type="AlphaFoldDB" id="A0A6I9NE10"/>
<dbReference type="InterPro" id="IPR029030">
    <property type="entry name" value="Caspase-like_dom_sf"/>
</dbReference>
<keyword evidence="2" id="KW-1185">Reference proteome</keyword>
<dbReference type="GeneID" id="104948950"/>
<protein>
    <submittedName>
        <fullName evidence="3">Caspase-3-like</fullName>
    </submittedName>
</protein>
<dbReference type="Proteomes" id="UP000504611">
    <property type="component" value="Unplaced"/>
</dbReference>
<feature type="region of interest" description="Disordered" evidence="1">
    <location>
        <begin position="54"/>
        <end position="85"/>
    </location>
</feature>
<sequence>MITSPPLLTSRRLRVSQRQNTGTVERGPLLRNMADGDLQSAEDTVDALKLFGKRLGAKPAGRSETPSSETPEETDSAPRNHSDPYRYKMDYPCIGTCLIINNKNFHPSTGRYTLSTKHR</sequence>
<organism evidence="2 3">
    <name type="scientific">Notothenia coriiceps</name>
    <name type="common">black rockcod</name>
    <dbReference type="NCBI Taxonomy" id="8208"/>
    <lineage>
        <taxon>Eukaryota</taxon>
        <taxon>Metazoa</taxon>
        <taxon>Chordata</taxon>
        <taxon>Craniata</taxon>
        <taxon>Vertebrata</taxon>
        <taxon>Euteleostomi</taxon>
        <taxon>Actinopterygii</taxon>
        <taxon>Neopterygii</taxon>
        <taxon>Teleostei</taxon>
        <taxon>Neoteleostei</taxon>
        <taxon>Acanthomorphata</taxon>
        <taxon>Eupercaria</taxon>
        <taxon>Perciformes</taxon>
        <taxon>Notothenioidei</taxon>
        <taxon>Nototheniidae</taxon>
        <taxon>Notothenia</taxon>
    </lineage>
</organism>
<dbReference type="KEGG" id="ncc:104948950"/>
<dbReference type="OrthoDB" id="6044770at2759"/>
<feature type="region of interest" description="Disordered" evidence="1">
    <location>
        <begin position="1"/>
        <end position="28"/>
    </location>
</feature>
<evidence type="ECO:0000313" key="3">
    <source>
        <dbReference type="RefSeq" id="XP_010773493.1"/>
    </source>
</evidence>
<feature type="non-terminal residue" evidence="3">
    <location>
        <position position="119"/>
    </location>
</feature>
<proteinExistence type="predicted"/>
<dbReference type="RefSeq" id="XP_010773493.1">
    <property type="nucleotide sequence ID" value="XM_010775191.1"/>
</dbReference>